<keyword evidence="3" id="KW-1185">Reference proteome</keyword>
<reference evidence="2 3" key="1">
    <citation type="journal article" date="2009" name="Proc. Natl. Acad. Sci. U.S.A.">
        <title>Characterizing a model human gut microbiota composed of members of its two dominant bacterial phyla.</title>
        <authorList>
            <person name="Mahowald M.A."/>
            <person name="Rey F.E."/>
            <person name="Seedorf H."/>
            <person name="Turnbaugh P.J."/>
            <person name="Fulton R.S."/>
            <person name="Wollam A."/>
            <person name="Shah N."/>
            <person name="Wang C."/>
            <person name="Magrini V."/>
            <person name="Wilson R.K."/>
            <person name="Cantarel B.L."/>
            <person name="Coutinho P.M."/>
            <person name="Henrissat B."/>
            <person name="Crock L.W."/>
            <person name="Russell A."/>
            <person name="Verberkmoes N.C."/>
            <person name="Hettich R.L."/>
            <person name="Gordon J.I."/>
        </authorList>
    </citation>
    <scope>NUCLEOTIDE SEQUENCE [LARGE SCALE GENOMIC DNA]</scope>
    <source>
        <strain evidence="3">ATCC 27750 / DSM 3376 / VPI C15-48 / C15-B4</strain>
        <plasmid evidence="2">unnamed</plasmid>
    </source>
</reference>
<evidence type="ECO:0000313" key="2">
    <source>
        <dbReference type="EMBL" id="ACR73685.1"/>
    </source>
</evidence>
<geneLocation type="plasmid" evidence="3">
    <name>pEubeli2</name>
</geneLocation>
<name>C4Z6U3_LACE2</name>
<dbReference type="KEGG" id="eel:EUBELI_20541"/>
<sequence>MNNNMLGNITVGIVIVLAVAACGLGVWLDRAKTESQDNNTDAQSKN</sequence>
<organism evidence="2 3">
    <name type="scientific">Lachnospira eligens (strain ATCC 27750 / DSM 3376 / VPI C15-48 / C15-B4)</name>
    <name type="common">Eubacterium eligens</name>
    <dbReference type="NCBI Taxonomy" id="515620"/>
    <lineage>
        <taxon>Bacteria</taxon>
        <taxon>Bacillati</taxon>
        <taxon>Bacillota</taxon>
        <taxon>Clostridia</taxon>
        <taxon>Lachnospirales</taxon>
        <taxon>Lachnospiraceae</taxon>
        <taxon>Lachnospira</taxon>
    </lineage>
</organism>
<keyword evidence="1" id="KW-1133">Transmembrane helix</keyword>
<keyword evidence="2" id="KW-0614">Plasmid</keyword>
<evidence type="ECO:0000256" key="1">
    <source>
        <dbReference type="SAM" id="Phobius"/>
    </source>
</evidence>
<keyword evidence="1" id="KW-0472">Membrane</keyword>
<feature type="transmembrane region" description="Helical" evidence="1">
    <location>
        <begin position="6"/>
        <end position="28"/>
    </location>
</feature>
<keyword evidence="1" id="KW-0812">Transmembrane</keyword>
<dbReference type="AlphaFoldDB" id="C4Z6U3"/>
<evidence type="ECO:0000313" key="3">
    <source>
        <dbReference type="Proteomes" id="UP000001476"/>
    </source>
</evidence>
<protein>
    <submittedName>
        <fullName evidence="2">Uncharacterized protein</fullName>
    </submittedName>
</protein>
<dbReference type="HOGENOM" id="CLU_3183804_0_0_9"/>
<proteinExistence type="predicted"/>
<dbReference type="EMBL" id="CP001106">
    <property type="protein sequence ID" value="ACR73685.1"/>
    <property type="molecule type" value="Genomic_DNA"/>
</dbReference>
<dbReference type="Proteomes" id="UP000001476">
    <property type="component" value="Plasmid pEubeli2"/>
</dbReference>
<accession>C4Z6U3</accession>
<gene>
    <name evidence="2" type="ordered locus">EUBELI_20541</name>
</gene>